<protein>
    <submittedName>
        <fullName evidence="2">Uncharacterized protein</fullName>
    </submittedName>
</protein>
<sequence length="225" mass="23593">MKRVVACVLVVALIATAGCSGIQGIFESDQGTATEAPPSATVAGGETEAGGGPNADGSDAGSGSGPYTVDGTDTEEIVIRLSDLGMEYNFTGGSSRLASADDAALRTQQIRKQNRRTFVLENRSRVGEQPVALVSVAIIYESSSAAETALQDHLGSFDGANTSRVNVAGFEGWQTRFTTDDELRNVAVFGRDANLVYYTVTAGTSRRHPGFSQELFAEMALDVGK</sequence>
<name>A0A7D5TTH2_9EURY</name>
<evidence type="ECO:0000256" key="1">
    <source>
        <dbReference type="SAM" id="MobiDB-lite"/>
    </source>
</evidence>
<dbReference type="AlphaFoldDB" id="A0A7D5TTH2"/>
<evidence type="ECO:0000313" key="3">
    <source>
        <dbReference type="Proteomes" id="UP000509346"/>
    </source>
</evidence>
<dbReference type="KEGG" id="hpel:HZS54_07030"/>
<dbReference type="PROSITE" id="PS51257">
    <property type="entry name" value="PROKAR_LIPOPROTEIN"/>
    <property type="match status" value="1"/>
</dbReference>
<feature type="region of interest" description="Disordered" evidence="1">
    <location>
        <begin position="30"/>
        <end position="72"/>
    </location>
</feature>
<evidence type="ECO:0000313" key="2">
    <source>
        <dbReference type="EMBL" id="QLH81394.1"/>
    </source>
</evidence>
<organism evidence="2 3">
    <name type="scientific">Halosimplex pelagicum</name>
    <dbReference type="NCBI Taxonomy" id="869886"/>
    <lineage>
        <taxon>Archaea</taxon>
        <taxon>Methanobacteriati</taxon>
        <taxon>Methanobacteriota</taxon>
        <taxon>Stenosarchaea group</taxon>
        <taxon>Halobacteria</taxon>
        <taxon>Halobacteriales</taxon>
        <taxon>Haloarculaceae</taxon>
        <taxon>Halosimplex</taxon>
    </lineage>
</organism>
<dbReference type="GeneID" id="56082329"/>
<dbReference type="RefSeq" id="WP_179921346.1">
    <property type="nucleotide sequence ID" value="NZ_CP058909.1"/>
</dbReference>
<gene>
    <name evidence="2" type="ORF">HZS54_07030</name>
</gene>
<reference evidence="2 3" key="1">
    <citation type="submission" date="2020-07" db="EMBL/GenBank/DDBJ databases">
        <title>Halosimplex litoreum sp. nov. and Halosimplex rubrum sp. nov., isolated from different salt environments.</title>
        <authorList>
            <person name="Cui H."/>
        </authorList>
    </citation>
    <scope>NUCLEOTIDE SEQUENCE [LARGE SCALE GENOMIC DNA]</scope>
    <source>
        <strain evidence="2 3">R2</strain>
    </source>
</reference>
<feature type="compositionally biased region" description="Gly residues" evidence="1">
    <location>
        <begin position="47"/>
        <end position="64"/>
    </location>
</feature>
<accession>A0A7D5TTH2</accession>
<dbReference type="OrthoDB" id="379129at2157"/>
<proteinExistence type="predicted"/>
<keyword evidence="3" id="KW-1185">Reference proteome</keyword>
<dbReference type="EMBL" id="CP058909">
    <property type="protein sequence ID" value="QLH81394.1"/>
    <property type="molecule type" value="Genomic_DNA"/>
</dbReference>
<dbReference type="Proteomes" id="UP000509346">
    <property type="component" value="Chromosome"/>
</dbReference>